<dbReference type="RefSeq" id="WP_406649852.1">
    <property type="nucleotide sequence ID" value="NZ_CP123584.1"/>
</dbReference>
<feature type="domain" description="HTH LytTR-type" evidence="2">
    <location>
        <begin position="64"/>
        <end position="153"/>
    </location>
</feature>
<name>A0ABZ2XZH3_9RHOB</name>
<dbReference type="InterPro" id="IPR007492">
    <property type="entry name" value="LytTR_DNA-bd_dom"/>
</dbReference>
<organism evidence="3 4">
    <name type="scientific">Aliisedimentitalea scapharcae</name>
    <dbReference type="NCBI Taxonomy" id="1524259"/>
    <lineage>
        <taxon>Bacteria</taxon>
        <taxon>Pseudomonadati</taxon>
        <taxon>Pseudomonadota</taxon>
        <taxon>Alphaproteobacteria</taxon>
        <taxon>Rhodobacterales</taxon>
        <taxon>Roseobacteraceae</taxon>
        <taxon>Aliisedimentitalea</taxon>
    </lineage>
</organism>
<dbReference type="GO" id="GO:0003677">
    <property type="term" value="F:DNA binding"/>
    <property type="evidence" value="ECO:0007669"/>
    <property type="project" value="UniProtKB-KW"/>
</dbReference>
<reference evidence="3 4" key="1">
    <citation type="submission" date="2023-04" db="EMBL/GenBank/DDBJ databases">
        <title>Complete genome sequence of Alisedimentitalea scapharcae.</title>
        <authorList>
            <person name="Rong J.-C."/>
            <person name="Yi M.-L."/>
            <person name="Zhao Q."/>
        </authorList>
    </citation>
    <scope>NUCLEOTIDE SEQUENCE [LARGE SCALE GENOMIC DNA]</scope>
    <source>
        <strain evidence="3 4">KCTC 42119</strain>
    </source>
</reference>
<keyword evidence="4" id="KW-1185">Reference proteome</keyword>
<dbReference type="Pfam" id="PF04397">
    <property type="entry name" value="LytTR"/>
    <property type="match status" value="1"/>
</dbReference>
<keyword evidence="3" id="KW-0238">DNA-binding</keyword>
<evidence type="ECO:0000259" key="2">
    <source>
        <dbReference type="PROSITE" id="PS50930"/>
    </source>
</evidence>
<keyword evidence="1" id="KW-0812">Transmembrane</keyword>
<evidence type="ECO:0000256" key="1">
    <source>
        <dbReference type="SAM" id="Phobius"/>
    </source>
</evidence>
<feature type="transmembrane region" description="Helical" evidence="1">
    <location>
        <begin position="6"/>
        <end position="30"/>
    </location>
</feature>
<dbReference type="Proteomes" id="UP001623232">
    <property type="component" value="Chromosome"/>
</dbReference>
<keyword evidence="1" id="KW-1133">Transmembrane helix</keyword>
<dbReference type="EMBL" id="CP123584">
    <property type="protein sequence ID" value="WZK90787.1"/>
    <property type="molecule type" value="Genomic_DNA"/>
</dbReference>
<keyword evidence="1" id="KW-0472">Membrane</keyword>
<dbReference type="PROSITE" id="PS50930">
    <property type="entry name" value="HTH_LYTTR"/>
    <property type="match status" value="1"/>
</dbReference>
<dbReference type="Gene3D" id="2.40.50.1020">
    <property type="entry name" value="LytTr DNA-binding domain"/>
    <property type="match status" value="1"/>
</dbReference>
<dbReference type="SMART" id="SM00850">
    <property type="entry name" value="LytTR"/>
    <property type="match status" value="1"/>
</dbReference>
<protein>
    <submittedName>
        <fullName evidence="3">LytTR family DNA-binding domain-containing protein</fullName>
    </submittedName>
</protein>
<sequence length="156" mass="17197">MTIFLSEVVAVAPMCLAVSLVVTLILRYAALPKAAEQLRKPSDSEEAGPPLNSLIPSIPPSLGNDIIRMHAQDHYVQIVTTKGSSLLTEQFGDCVEKLRKLDGMQCHRSHWICLGHARDVTRKGSSYTCTLSNGDQIPVSRRRYSELKARHGFGPK</sequence>
<accession>A0ABZ2XZH3</accession>
<evidence type="ECO:0000313" key="3">
    <source>
        <dbReference type="EMBL" id="WZK90787.1"/>
    </source>
</evidence>
<gene>
    <name evidence="3" type="ORF">QEZ52_09630</name>
</gene>
<proteinExistence type="predicted"/>
<evidence type="ECO:0000313" key="4">
    <source>
        <dbReference type="Proteomes" id="UP001623232"/>
    </source>
</evidence>